<evidence type="ECO:0000313" key="2">
    <source>
        <dbReference type="EMBL" id="VAZ86246.1"/>
    </source>
</evidence>
<comment type="caution">
    <text evidence="2">The sequence shown here is derived from an EMBL/GenBank/DDBJ whole genome shotgun (WGS) entry which is preliminary data.</text>
</comment>
<dbReference type="EMBL" id="UPHL01000148">
    <property type="protein sequence ID" value="VAZ86246.1"/>
    <property type="molecule type" value="Genomic_DNA"/>
</dbReference>
<evidence type="ECO:0000313" key="3">
    <source>
        <dbReference type="Proteomes" id="UP000279331"/>
    </source>
</evidence>
<feature type="region of interest" description="Disordered" evidence="1">
    <location>
        <begin position="158"/>
        <end position="202"/>
    </location>
</feature>
<feature type="compositionally biased region" description="Basic and acidic residues" evidence="1">
    <location>
        <begin position="192"/>
        <end position="202"/>
    </location>
</feature>
<reference evidence="2 3" key="1">
    <citation type="submission" date="2018-09" db="EMBL/GenBank/DDBJ databases">
        <authorList>
            <person name="Tagini F."/>
        </authorList>
    </citation>
    <scope>NUCLEOTIDE SEQUENCE [LARGE SCALE GENOMIC DNA]</scope>
    <source>
        <strain evidence="2 3">MK42</strain>
    </source>
</reference>
<proteinExistence type="predicted"/>
<gene>
    <name evidence="2" type="ORF">LAUMK42_05089</name>
</gene>
<sequence>MAEQQPAISTIAAGPAALAGSTHPAASTTADQSGGAPVSAGQATRPPVDGDCSAGPAVAAVADQEPAVAAVLTGARRAVGTIADQRAAQQRHGGRVDRIKQLLPGAGDIGGRIGARAGLQGAHKLVVKCRRLGAESLVCRGVVTEQRGQRRRHLIDCGRQHRQRRSRGRGIGLGEGRADPRQITGCGSHHLRCGDDKRHGSS</sequence>
<organism evidence="2 3">
    <name type="scientific">Mycobacterium persicum</name>
    <dbReference type="NCBI Taxonomy" id="1487726"/>
    <lineage>
        <taxon>Bacteria</taxon>
        <taxon>Bacillati</taxon>
        <taxon>Actinomycetota</taxon>
        <taxon>Actinomycetes</taxon>
        <taxon>Mycobacteriales</taxon>
        <taxon>Mycobacteriaceae</taxon>
        <taxon>Mycobacterium</taxon>
    </lineage>
</organism>
<evidence type="ECO:0000256" key="1">
    <source>
        <dbReference type="SAM" id="MobiDB-lite"/>
    </source>
</evidence>
<dbReference type="Proteomes" id="UP000279331">
    <property type="component" value="Unassembled WGS sequence"/>
</dbReference>
<name>A0AB38V096_9MYCO</name>
<protein>
    <submittedName>
        <fullName evidence="2">Uncharacterized protein</fullName>
    </submittedName>
</protein>
<dbReference type="AlphaFoldDB" id="A0AB38V096"/>
<feature type="region of interest" description="Disordered" evidence="1">
    <location>
        <begin position="14"/>
        <end position="55"/>
    </location>
</feature>
<accession>A0AB38V096</accession>